<feature type="domain" description="Endonuclease/exonuclease/phosphatase" evidence="1">
    <location>
        <begin position="80"/>
        <end position="159"/>
    </location>
</feature>
<organism evidence="2 3">
    <name type="scientific">Cetraspora pellucida</name>
    <dbReference type="NCBI Taxonomy" id="1433469"/>
    <lineage>
        <taxon>Eukaryota</taxon>
        <taxon>Fungi</taxon>
        <taxon>Fungi incertae sedis</taxon>
        <taxon>Mucoromycota</taxon>
        <taxon>Glomeromycotina</taxon>
        <taxon>Glomeromycetes</taxon>
        <taxon>Diversisporales</taxon>
        <taxon>Gigasporaceae</taxon>
        <taxon>Cetraspora</taxon>
    </lineage>
</organism>
<evidence type="ECO:0000313" key="2">
    <source>
        <dbReference type="EMBL" id="CAG8450705.1"/>
    </source>
</evidence>
<dbReference type="InterPro" id="IPR036691">
    <property type="entry name" value="Endo/exonu/phosph_ase_sf"/>
</dbReference>
<dbReference type="OrthoDB" id="2444730at2759"/>
<dbReference type="InterPro" id="IPR005135">
    <property type="entry name" value="Endo/exonuclease/phosphatase"/>
</dbReference>
<dbReference type="SUPFAM" id="SSF56219">
    <property type="entry name" value="DNase I-like"/>
    <property type="match status" value="1"/>
</dbReference>
<name>A0A9N8VCF9_9GLOM</name>
<gene>
    <name evidence="2" type="ORF">CPELLU_LOCUS127</name>
</gene>
<comment type="caution">
    <text evidence="2">The sequence shown here is derived from an EMBL/GenBank/DDBJ whole genome shotgun (WGS) entry which is preliminary data.</text>
</comment>
<dbReference type="Gene3D" id="3.60.10.10">
    <property type="entry name" value="Endonuclease/exonuclease/phosphatase"/>
    <property type="match status" value="1"/>
</dbReference>
<evidence type="ECO:0000259" key="1">
    <source>
        <dbReference type="Pfam" id="PF03372"/>
    </source>
</evidence>
<dbReference type="Proteomes" id="UP000789759">
    <property type="component" value="Unassembled WGS sequence"/>
</dbReference>
<reference evidence="2" key="1">
    <citation type="submission" date="2021-06" db="EMBL/GenBank/DDBJ databases">
        <authorList>
            <person name="Kallberg Y."/>
            <person name="Tangrot J."/>
            <person name="Rosling A."/>
        </authorList>
    </citation>
    <scope>NUCLEOTIDE SEQUENCE</scope>
    <source>
        <strain evidence="2">FL966</strain>
    </source>
</reference>
<dbReference type="AlphaFoldDB" id="A0A9N8VCF9"/>
<accession>A0A9N8VCF9</accession>
<dbReference type="EMBL" id="CAJVQA010000025">
    <property type="protein sequence ID" value="CAG8450705.1"/>
    <property type="molecule type" value="Genomic_DNA"/>
</dbReference>
<sequence>MKKKKRNKNYISWKLKNLLDWAEKEEIAILRITETNIIEKEEKILLYNLNIRFKNYWARVYISPNNKAISKKIQQKIVKIVTNKRKYTEIVILGDFNYILKKQDFTDSFRNLYLIKRVYIWLSQEVATRIDYIWLSETITTGLQEANIEEAEDITGSDHKLLTTVIWLKHIIANQNSAEIKRKDQIRTIYLYKEVKQEDWEKYAEEFQAQLEWKKALKQLEEDTKIRRNQEIKKEEKEEINKKLIDIAYSLTEEITTKDDIDQREVISLLVWWLFYDPLLERIQKDKLLGYTVVQETLKNADNNCITKHKQAVIVYANDTTWIASSKDQLLKILGIVDEFFKVNDIKINKAKSKLIVINSRLKKENREITFRQSRIIEEPKNKIVRSLGIWLNSRIKELLVCKKAKGIVNQTILKKKKILAEHWLLQKVEGKTYTKISKCKGCENRTEQITNNCEKLIRWNNNLKAVPETLVEKGKERELIELKQVEELETELIKKQAFDSKVKDIIIEALLKNKRRNKNKYILYTDRALYKEEGKDSIAKMATTTELIAIWLAILVILKEKGIKVYTNSFAALRHINRAIQVIENNKVLKKKNMM</sequence>
<proteinExistence type="predicted"/>
<evidence type="ECO:0000313" key="3">
    <source>
        <dbReference type="Proteomes" id="UP000789759"/>
    </source>
</evidence>
<dbReference type="GO" id="GO:0003824">
    <property type="term" value="F:catalytic activity"/>
    <property type="evidence" value="ECO:0007669"/>
    <property type="project" value="InterPro"/>
</dbReference>
<dbReference type="Pfam" id="PF03372">
    <property type="entry name" value="Exo_endo_phos"/>
    <property type="match status" value="1"/>
</dbReference>
<keyword evidence="3" id="KW-1185">Reference proteome</keyword>
<protein>
    <submittedName>
        <fullName evidence="2">24659_t:CDS:1</fullName>
    </submittedName>
</protein>